<sequence length="305" mass="34347">MSSDEFLVELLAIPGVSGDEGRLTSFLLEYVLQRGSSWKVTPEIHFGKNLQDNFILAFGEPKTAVFAHLDTVGFMARYENQLVPVGGPEVVDGDVLVGSDSYGEIECSVRIEDGNLFHDFGRQIMPGTILTYRQHVEITEEYIQAAYLDNRLGVYNALRLCESLSNGLVVFTTFEEHGGGAIPLLMRYIYERWRIEQALISDMTWASEGVRPGGGVVISLRDRFIPRRVFVERIIKLAERSGIPYQLEVEAYGSSDGREVHHSPFPVDWCFIGAPEENVHTSAERVMVSDLQAMQDMYRFLLEAL</sequence>
<keyword evidence="2" id="KW-0378">Hydrolase</keyword>
<keyword evidence="1 5" id="KW-0479">Metal-binding</keyword>
<dbReference type="InterPro" id="IPR008007">
    <property type="entry name" value="Peptidase_M42"/>
</dbReference>
<dbReference type="AlphaFoldDB" id="R7ZUQ5"/>
<dbReference type="PIRSF" id="PIRSF001123">
    <property type="entry name" value="PepA_GA"/>
    <property type="match status" value="1"/>
</dbReference>
<keyword evidence="6" id="KW-0645">Protease</keyword>
<dbReference type="STRING" id="1232681.ADIS_1677"/>
<dbReference type="Pfam" id="PF05343">
    <property type="entry name" value="Peptidase_M42"/>
    <property type="match status" value="1"/>
</dbReference>
<dbReference type="Proteomes" id="UP000013909">
    <property type="component" value="Unassembled WGS sequence"/>
</dbReference>
<feature type="binding site" evidence="5">
    <location>
        <position position="196"/>
    </location>
    <ligand>
        <name>Zn(2+)</name>
        <dbReference type="ChEBI" id="CHEBI:29105"/>
        <label>1</label>
    </ligand>
</feature>
<dbReference type="PANTHER" id="PTHR32481">
    <property type="entry name" value="AMINOPEPTIDASE"/>
    <property type="match status" value="1"/>
</dbReference>
<evidence type="ECO:0000256" key="3">
    <source>
        <dbReference type="PIRNR" id="PIRNR001123"/>
    </source>
</evidence>
<dbReference type="GO" id="GO:0004177">
    <property type="term" value="F:aminopeptidase activity"/>
    <property type="evidence" value="ECO:0007669"/>
    <property type="project" value="UniProtKB-UniRule"/>
</dbReference>
<comment type="caution">
    <text evidence="6">The sequence shown here is derived from an EMBL/GenBank/DDBJ whole genome shotgun (WGS) entry which is preliminary data.</text>
</comment>
<dbReference type="SUPFAM" id="SSF53187">
    <property type="entry name" value="Zn-dependent exopeptidases"/>
    <property type="match status" value="1"/>
</dbReference>
<protein>
    <submittedName>
        <fullName evidence="6">Aminopeptidase, M42 family</fullName>
    </submittedName>
</protein>
<comment type="similarity">
    <text evidence="3">Belongs to the peptidase M42 family.</text>
</comment>
<organism evidence="6 7">
    <name type="scientific">Lunatimonas lonarensis</name>
    <dbReference type="NCBI Taxonomy" id="1232681"/>
    <lineage>
        <taxon>Bacteria</taxon>
        <taxon>Pseudomonadati</taxon>
        <taxon>Bacteroidota</taxon>
        <taxon>Cytophagia</taxon>
        <taxon>Cytophagales</taxon>
        <taxon>Cyclobacteriaceae</taxon>
    </lineage>
</organism>
<dbReference type="OrthoDB" id="867380at2"/>
<evidence type="ECO:0000313" key="6">
    <source>
        <dbReference type="EMBL" id="EON77758.1"/>
    </source>
</evidence>
<reference evidence="6 7" key="1">
    <citation type="submission" date="2013-02" db="EMBL/GenBank/DDBJ databases">
        <title>A novel strain isolated from Lonar lake, Maharashtra, India.</title>
        <authorList>
            <person name="Singh A."/>
        </authorList>
    </citation>
    <scope>NUCLEOTIDE SEQUENCE [LARGE SCALE GENOMIC DNA]</scope>
    <source>
        <strain evidence="6 7">AK24</strain>
    </source>
</reference>
<feature type="binding site" evidence="5">
    <location>
        <position position="280"/>
    </location>
    <ligand>
        <name>Zn(2+)</name>
        <dbReference type="ChEBI" id="CHEBI:29105"/>
        <label>2</label>
    </ligand>
</feature>
<evidence type="ECO:0000256" key="1">
    <source>
        <dbReference type="ARBA" id="ARBA00022723"/>
    </source>
</evidence>
<proteinExistence type="inferred from homology"/>
<dbReference type="EMBL" id="AQHR01000049">
    <property type="protein sequence ID" value="EON77758.1"/>
    <property type="molecule type" value="Genomic_DNA"/>
</dbReference>
<dbReference type="GO" id="GO:0046872">
    <property type="term" value="F:metal ion binding"/>
    <property type="evidence" value="ECO:0007669"/>
    <property type="project" value="UniProtKB-UniRule"/>
</dbReference>
<feature type="binding site" evidence="5">
    <location>
        <position position="176"/>
    </location>
    <ligand>
        <name>Zn(2+)</name>
        <dbReference type="ChEBI" id="CHEBI:29105"/>
        <label>2</label>
    </ligand>
</feature>
<dbReference type="InterPro" id="IPR051464">
    <property type="entry name" value="Peptidase_M42_aminopept"/>
</dbReference>
<dbReference type="PANTHER" id="PTHR32481:SF7">
    <property type="entry name" value="AMINOPEPTIDASE YHFE-RELATED"/>
    <property type="match status" value="1"/>
</dbReference>
<accession>R7ZUQ5</accession>
<evidence type="ECO:0000256" key="4">
    <source>
        <dbReference type="PIRSR" id="PIRSR001123-1"/>
    </source>
</evidence>
<evidence type="ECO:0000313" key="7">
    <source>
        <dbReference type="Proteomes" id="UP000013909"/>
    </source>
</evidence>
<dbReference type="RefSeq" id="WP_010853816.1">
    <property type="nucleotide sequence ID" value="NZ_AQHR01000049.1"/>
</dbReference>
<dbReference type="PATRIC" id="fig|1288963.3.peg.1666"/>
<keyword evidence="7" id="KW-1185">Reference proteome</keyword>
<evidence type="ECO:0000256" key="2">
    <source>
        <dbReference type="ARBA" id="ARBA00022801"/>
    </source>
</evidence>
<keyword evidence="6" id="KW-0031">Aminopeptidase</keyword>
<name>R7ZUQ5_9BACT</name>
<feature type="binding site" evidence="5">
    <location>
        <position position="149"/>
    </location>
    <ligand>
        <name>Zn(2+)</name>
        <dbReference type="ChEBI" id="CHEBI:29105"/>
        <label>1</label>
    </ligand>
</feature>
<comment type="cofactor">
    <cofactor evidence="5">
        <name>a divalent metal cation</name>
        <dbReference type="ChEBI" id="CHEBI:60240"/>
    </cofactor>
    <text evidence="5">Binds 2 divalent metal cations per subunit.</text>
</comment>
<gene>
    <name evidence="6" type="ORF">ADIS_1677</name>
</gene>
<feature type="active site" description="Proton acceptor" evidence="4">
    <location>
        <position position="175"/>
    </location>
</feature>
<evidence type="ECO:0000256" key="5">
    <source>
        <dbReference type="PIRSR" id="PIRSR001123-2"/>
    </source>
</evidence>
<dbReference type="Gene3D" id="3.40.630.10">
    <property type="entry name" value="Zn peptidases"/>
    <property type="match status" value="2"/>
</dbReference>
<feature type="binding site" evidence="5">
    <location>
        <position position="149"/>
    </location>
    <ligand>
        <name>Zn(2+)</name>
        <dbReference type="ChEBI" id="CHEBI:29105"/>
        <label>2</label>
    </ligand>
</feature>